<gene>
    <name evidence="1" type="primary">napL</name>
    <name evidence="1" type="ORF">CINS_0978</name>
</gene>
<dbReference type="EMBL" id="CP007770">
    <property type="protein sequence ID" value="AJC87941.1"/>
    <property type="molecule type" value="Genomic_DNA"/>
</dbReference>
<name>A0A0A8H1H6_9BACT</name>
<organism evidence="1 2">
    <name type="scientific">Campylobacter insulaenigrae NCTC 12927</name>
    <dbReference type="NCBI Taxonomy" id="1031564"/>
    <lineage>
        <taxon>Bacteria</taxon>
        <taxon>Pseudomonadati</taxon>
        <taxon>Campylobacterota</taxon>
        <taxon>Epsilonproteobacteria</taxon>
        <taxon>Campylobacterales</taxon>
        <taxon>Campylobacteraceae</taxon>
        <taxon>Campylobacter</taxon>
    </lineage>
</organism>
<dbReference type="GeneID" id="74431769"/>
<proteinExistence type="predicted"/>
<dbReference type="InterPro" id="IPR015943">
    <property type="entry name" value="WD40/YVTN_repeat-like_dom_sf"/>
</dbReference>
<reference evidence="1 2" key="1">
    <citation type="journal article" date="2014" name="Genome Biol. Evol.">
        <title>Comparative Genomics of the Campylobacter lari Group.</title>
        <authorList>
            <person name="Miller W.G."/>
            <person name="Yee E."/>
            <person name="Chapman M.H."/>
            <person name="Smith T.P."/>
            <person name="Bono J.L."/>
            <person name="Huynh S."/>
            <person name="Parker C.T."/>
            <person name="Vandamme P."/>
            <person name="Luong K."/>
            <person name="Korlach J."/>
        </authorList>
    </citation>
    <scope>NUCLEOTIDE SEQUENCE [LARGE SCALE GENOMIC DNA]</scope>
    <source>
        <strain evidence="1 2">NCTC 12927</strain>
    </source>
</reference>
<dbReference type="Proteomes" id="UP000031163">
    <property type="component" value="Chromosome"/>
</dbReference>
<sequence>MKKIFLILLIGICAFASELKLKSNLNAIKLIDEKLLIGLDNGEILSVLVKDKQEKLITKLAKIKNFYEDNVDPRIYSIDYFDGMVLVLSEGDFGSKKLNIYNENMIFDFQLPNNSVKKALFLNNNIVVLAALDSSIELLDLKTKKVIKKTTFSNSSLSDVVLDEYKNILVAGFESGEIVLFDLNKWQKIKNYKNIHKDNIYQLDYKNKTILSCSTDRKLGIIANNNEKILEKDFLIYACALNQNGTIAAFSDNEKNIIELVDTKTLKTIKKFQNRNFLLEYLIFLNNDELVSAGFENTIIFWSINESF</sequence>
<accession>A0A0A8H1H6</accession>
<dbReference type="HOGENOM" id="CLU_076338_1_0_7"/>
<protein>
    <submittedName>
        <fullName evidence="1">Nitrate reductase accessory protein</fullName>
    </submittedName>
</protein>
<dbReference type="RefSeq" id="WP_039650345.1">
    <property type="nucleotide sequence ID" value="NZ_CP007770.1"/>
</dbReference>
<dbReference type="KEGG" id="cis:CINS_0978"/>
<dbReference type="STRING" id="1031564.CINS_0978"/>
<dbReference type="Gene3D" id="2.130.10.10">
    <property type="entry name" value="YVTN repeat-like/Quinoprotein amine dehydrogenase"/>
    <property type="match status" value="1"/>
</dbReference>
<dbReference type="PANTHER" id="PTHR14604">
    <property type="entry name" value="WD40 REPEAT PF20"/>
    <property type="match status" value="1"/>
</dbReference>
<dbReference type="SUPFAM" id="SSF50978">
    <property type="entry name" value="WD40 repeat-like"/>
    <property type="match status" value="1"/>
</dbReference>
<evidence type="ECO:0000313" key="1">
    <source>
        <dbReference type="EMBL" id="AJC87941.1"/>
    </source>
</evidence>
<dbReference type="InterPro" id="IPR050995">
    <property type="entry name" value="WD-F-box_domain-protein"/>
</dbReference>
<dbReference type="PANTHER" id="PTHR14604:SF3">
    <property type="entry name" value="SPERM-ASSOCIATED ANTIGEN 16 PROTEIN"/>
    <property type="match status" value="1"/>
</dbReference>
<dbReference type="InterPro" id="IPR036322">
    <property type="entry name" value="WD40_repeat_dom_sf"/>
</dbReference>
<evidence type="ECO:0000313" key="2">
    <source>
        <dbReference type="Proteomes" id="UP000031163"/>
    </source>
</evidence>
<dbReference type="AlphaFoldDB" id="A0A0A8H1H6"/>